<feature type="compositionally biased region" description="Polar residues" evidence="2">
    <location>
        <begin position="984"/>
        <end position="1011"/>
    </location>
</feature>
<dbReference type="Gene3D" id="3.30.1370.50">
    <property type="entry name" value="R3H-like domain"/>
    <property type="match status" value="1"/>
</dbReference>
<dbReference type="SUPFAM" id="SSF82708">
    <property type="entry name" value="R3H domain"/>
    <property type="match status" value="1"/>
</dbReference>
<feature type="compositionally biased region" description="Basic and acidic residues" evidence="2">
    <location>
        <begin position="56"/>
        <end position="75"/>
    </location>
</feature>
<gene>
    <name evidence="5" type="ORF">DPMN_076857</name>
</gene>
<feature type="region of interest" description="Disordered" evidence="2">
    <location>
        <begin position="923"/>
        <end position="1037"/>
    </location>
</feature>
<organism evidence="5 6">
    <name type="scientific">Dreissena polymorpha</name>
    <name type="common">Zebra mussel</name>
    <name type="synonym">Mytilus polymorpha</name>
    <dbReference type="NCBI Taxonomy" id="45954"/>
    <lineage>
        <taxon>Eukaryota</taxon>
        <taxon>Metazoa</taxon>
        <taxon>Spiralia</taxon>
        <taxon>Lophotrochozoa</taxon>
        <taxon>Mollusca</taxon>
        <taxon>Bivalvia</taxon>
        <taxon>Autobranchia</taxon>
        <taxon>Heteroconchia</taxon>
        <taxon>Euheterodonta</taxon>
        <taxon>Imparidentia</taxon>
        <taxon>Neoheterodontei</taxon>
        <taxon>Myida</taxon>
        <taxon>Dreissenoidea</taxon>
        <taxon>Dreissenidae</taxon>
        <taxon>Dreissena</taxon>
    </lineage>
</organism>
<sequence length="1037" mass="111179">TDTQVVEGDSPENGCTPDLNSIPILQDKNNHISPKLKQLTRSEALCDDCASPPLHETHPSLHETHPSLHETHPSLHETQNLKSTASTCSSDSSSSGIGTKSSFTSGSMSGSSFHGKLEKSGSQSSEAGTSSSLSRDSSVDTPYKDSTGIDLEDFIKKTLNKTPKDRSMLIKLEVDLIKFIREPKHHYLKFQQMSSYDRMLVHRIAAFFGLDHNVDQTGKCVIVNKTANTRIPDFSFQEHITKGDDSKPMMLLKRGVNSFDDSMSRGLQKPNMAQMNKAKSLEERQQNYVEVRNRIFLDDEGATEGSQPIGYSQEDAKITGIIKCERPQLLDSIKDGTSSWSGYDVDMAGKSNRILVPKANSFGGMQTFMFPMRSPMRGGSLSKADSMSMQMGLQPLRPMLLSSPSCSQSDVSSVSGSAASGYGHATPQLGSVPAPGQRVYWVASDLNSIPAGSVLINPQTGEPLQLDTSEHTCQPYMNPDGSMHKYMPGQPLPQQQGATTPSPQPQTFGVAQDWTIQDSQNGDLCQQMSMVNVTPQTSLDGAGSGDGVMVMSQQPAGYTHSHQQMAVPAQQTLYYQSSPCQQPVRYMCSMNYCPQGHQHQSGFGPGPGVVPVDSGSQGVTQGHAHQQQYCPQQYVQQGFHGNQSMYSLTSPNQCQNPTLSGSQSCDYQCAYNVTSPVEGSGNVNLNAGGFSYPVTYGGQQQQSFVSGVHHQPAPMFYTYQNNQQSNMAGMAPSYMYGAPQGAMYASSSPPTENNQSSATSAANVPQQQPQQLSGNPMNNIVTTHAALPLNSMNSVNVAPQQGGGIVGHGLGQGQGQTMTIASVNPGVTSPGGQYVSFPSVHNPSQQYHQGQSFSGGQLRAVAPQFVPMAAGHSGLQMGAMSPMVQQPFHQVYRLNMQNPMHFSQWQCGQSNPQSLVLSAQAVNRSPGHLGSGPGHVTVSAKGLQSEGKPDSGALEGGDGNNPGETGHGYGPVNHNTGDPHPQFHQGQRLANQQATLQSQLNTRSSPNSVKTWKSKSNTSIDSSTSDGSNSNVAMGRL</sequence>
<keyword evidence="1" id="KW-0597">Phosphoprotein</keyword>
<dbReference type="InterPro" id="IPR036867">
    <property type="entry name" value="R3H_dom_sf"/>
</dbReference>
<evidence type="ECO:0000256" key="2">
    <source>
        <dbReference type="SAM" id="MobiDB-lite"/>
    </source>
</evidence>
<evidence type="ECO:0000313" key="6">
    <source>
        <dbReference type="Proteomes" id="UP000828390"/>
    </source>
</evidence>
<name>A0A9D3YNV2_DREPO</name>
<dbReference type="InterPro" id="IPR051937">
    <property type="entry name" value="R3H_domain_containing"/>
</dbReference>
<feature type="non-terminal residue" evidence="5">
    <location>
        <position position="1"/>
    </location>
</feature>
<feature type="region of interest" description="Disordered" evidence="2">
    <location>
        <begin position="56"/>
        <end position="144"/>
    </location>
</feature>
<dbReference type="EMBL" id="JAIWYP010000015">
    <property type="protein sequence ID" value="KAH3701861.1"/>
    <property type="molecule type" value="Genomic_DNA"/>
</dbReference>
<dbReference type="InterPro" id="IPR001374">
    <property type="entry name" value="R3H_dom"/>
</dbReference>
<dbReference type="InterPro" id="IPR024771">
    <property type="entry name" value="SUZ"/>
</dbReference>
<dbReference type="AlphaFoldDB" id="A0A9D3YNV2"/>
<feature type="compositionally biased region" description="Low complexity" evidence="2">
    <location>
        <begin position="1014"/>
        <end position="1030"/>
    </location>
</feature>
<dbReference type="Pfam" id="PF12752">
    <property type="entry name" value="SUZ"/>
    <property type="match status" value="1"/>
</dbReference>
<evidence type="ECO:0000259" key="3">
    <source>
        <dbReference type="PROSITE" id="PS51061"/>
    </source>
</evidence>
<dbReference type="Proteomes" id="UP000828390">
    <property type="component" value="Unassembled WGS sequence"/>
</dbReference>
<dbReference type="CDD" id="cd02642">
    <property type="entry name" value="R3H_encore_like"/>
    <property type="match status" value="1"/>
</dbReference>
<feature type="compositionally biased region" description="Polar residues" evidence="2">
    <location>
        <begin position="745"/>
        <end position="776"/>
    </location>
</feature>
<feature type="compositionally biased region" description="Low complexity" evidence="2">
    <location>
        <begin position="402"/>
        <end position="421"/>
    </location>
</feature>
<accession>A0A9D3YNV2</accession>
<comment type="caution">
    <text evidence="5">The sequence shown here is derived from an EMBL/GenBank/DDBJ whole genome shotgun (WGS) entry which is preliminary data.</text>
</comment>
<reference evidence="5" key="1">
    <citation type="journal article" date="2019" name="bioRxiv">
        <title>The Genome of the Zebra Mussel, Dreissena polymorpha: A Resource for Invasive Species Research.</title>
        <authorList>
            <person name="McCartney M.A."/>
            <person name="Auch B."/>
            <person name="Kono T."/>
            <person name="Mallez S."/>
            <person name="Zhang Y."/>
            <person name="Obille A."/>
            <person name="Becker A."/>
            <person name="Abrahante J.E."/>
            <person name="Garbe J."/>
            <person name="Badalamenti J.P."/>
            <person name="Herman A."/>
            <person name="Mangelson H."/>
            <person name="Liachko I."/>
            <person name="Sullivan S."/>
            <person name="Sone E.D."/>
            <person name="Koren S."/>
            <person name="Silverstein K.A.T."/>
            <person name="Beckman K.B."/>
            <person name="Gohl D.M."/>
        </authorList>
    </citation>
    <scope>NUCLEOTIDE SEQUENCE</scope>
    <source>
        <strain evidence="5">Duluth1</strain>
        <tissue evidence="5">Whole animal</tissue>
    </source>
</reference>
<reference evidence="5" key="2">
    <citation type="submission" date="2020-11" db="EMBL/GenBank/DDBJ databases">
        <authorList>
            <person name="McCartney M.A."/>
            <person name="Auch B."/>
            <person name="Kono T."/>
            <person name="Mallez S."/>
            <person name="Becker A."/>
            <person name="Gohl D.M."/>
            <person name="Silverstein K.A.T."/>
            <person name="Koren S."/>
            <person name="Bechman K.B."/>
            <person name="Herman A."/>
            <person name="Abrahante J.E."/>
            <person name="Garbe J."/>
        </authorList>
    </citation>
    <scope>NUCLEOTIDE SEQUENCE</scope>
    <source>
        <strain evidence="5">Duluth1</strain>
        <tissue evidence="5">Whole animal</tissue>
    </source>
</reference>
<dbReference type="PANTHER" id="PTHR15672">
    <property type="entry name" value="CAMP-REGULATED PHOSPHOPROTEIN 21 RELATED R3H DOMAIN CONTAINING PROTEIN"/>
    <property type="match status" value="1"/>
</dbReference>
<dbReference type="Pfam" id="PF01424">
    <property type="entry name" value="R3H"/>
    <property type="match status" value="1"/>
</dbReference>
<feature type="compositionally biased region" description="Gly residues" evidence="2">
    <location>
        <begin position="954"/>
        <end position="969"/>
    </location>
</feature>
<evidence type="ECO:0000313" key="5">
    <source>
        <dbReference type="EMBL" id="KAH3701861.1"/>
    </source>
</evidence>
<feature type="domain" description="SUZ" evidence="4">
    <location>
        <begin position="230"/>
        <end position="300"/>
    </location>
</feature>
<dbReference type="PROSITE" id="PS51061">
    <property type="entry name" value="R3H"/>
    <property type="match status" value="1"/>
</dbReference>
<dbReference type="SMART" id="SM00393">
    <property type="entry name" value="R3H"/>
    <property type="match status" value="1"/>
</dbReference>
<dbReference type="GO" id="GO:0003676">
    <property type="term" value="F:nucleic acid binding"/>
    <property type="evidence" value="ECO:0007669"/>
    <property type="project" value="UniProtKB-UniRule"/>
</dbReference>
<evidence type="ECO:0000256" key="1">
    <source>
        <dbReference type="ARBA" id="ARBA00022553"/>
    </source>
</evidence>
<feature type="region of interest" description="Disordered" evidence="2">
    <location>
        <begin position="743"/>
        <end position="776"/>
    </location>
</feature>
<feature type="domain" description="R3H" evidence="3">
    <location>
        <begin position="166"/>
        <end position="229"/>
    </location>
</feature>
<keyword evidence="6" id="KW-1185">Reference proteome</keyword>
<feature type="compositionally biased region" description="Low complexity" evidence="2">
    <location>
        <begin position="83"/>
        <end position="136"/>
    </location>
</feature>
<feature type="region of interest" description="Disordered" evidence="2">
    <location>
        <begin position="401"/>
        <end position="421"/>
    </location>
</feature>
<evidence type="ECO:0000259" key="4">
    <source>
        <dbReference type="PROSITE" id="PS51673"/>
    </source>
</evidence>
<proteinExistence type="predicted"/>
<dbReference type="PROSITE" id="PS51673">
    <property type="entry name" value="SUZ"/>
    <property type="match status" value="1"/>
</dbReference>
<dbReference type="PANTHER" id="PTHR15672:SF8">
    <property type="entry name" value="PROTEIN ENCORE"/>
    <property type="match status" value="1"/>
</dbReference>
<feature type="region of interest" description="Disordered" evidence="2">
    <location>
        <begin position="1"/>
        <end position="27"/>
    </location>
</feature>
<protein>
    <submittedName>
        <fullName evidence="5">Uncharacterized protein</fullName>
    </submittedName>
</protein>